<proteinExistence type="predicted"/>
<gene>
    <name evidence="2" type="ORF">DAT39_004789</name>
</gene>
<evidence type="ECO:0000313" key="2">
    <source>
        <dbReference type="EMBL" id="KAF5905507.1"/>
    </source>
</evidence>
<dbReference type="AlphaFoldDB" id="A0A8J4X659"/>
<name>A0A8J4X659_CLAMG</name>
<organism evidence="2 3">
    <name type="scientific">Clarias magur</name>
    <name type="common">Asian catfish</name>
    <name type="synonym">Macropteronotus magur</name>
    <dbReference type="NCBI Taxonomy" id="1594786"/>
    <lineage>
        <taxon>Eukaryota</taxon>
        <taxon>Metazoa</taxon>
        <taxon>Chordata</taxon>
        <taxon>Craniata</taxon>
        <taxon>Vertebrata</taxon>
        <taxon>Euteleostomi</taxon>
        <taxon>Actinopterygii</taxon>
        <taxon>Neopterygii</taxon>
        <taxon>Teleostei</taxon>
        <taxon>Ostariophysi</taxon>
        <taxon>Siluriformes</taxon>
        <taxon>Clariidae</taxon>
        <taxon>Clarias</taxon>
    </lineage>
</organism>
<evidence type="ECO:0000313" key="3">
    <source>
        <dbReference type="Proteomes" id="UP000727407"/>
    </source>
</evidence>
<dbReference type="Proteomes" id="UP000727407">
    <property type="component" value="Unassembled WGS sequence"/>
</dbReference>
<protein>
    <submittedName>
        <fullName evidence="2">Uncharacterized protein</fullName>
    </submittedName>
</protein>
<dbReference type="OrthoDB" id="9872512at2759"/>
<evidence type="ECO:0000256" key="1">
    <source>
        <dbReference type="SAM" id="Phobius"/>
    </source>
</evidence>
<keyword evidence="1" id="KW-0812">Transmembrane</keyword>
<accession>A0A8J4X659</accession>
<keyword evidence="1" id="KW-1133">Transmembrane helix</keyword>
<dbReference type="EMBL" id="QNUK01000044">
    <property type="protein sequence ID" value="KAF5905507.1"/>
    <property type="molecule type" value="Genomic_DNA"/>
</dbReference>
<feature type="transmembrane region" description="Helical" evidence="1">
    <location>
        <begin position="12"/>
        <end position="30"/>
    </location>
</feature>
<feature type="non-terminal residue" evidence="2">
    <location>
        <position position="1"/>
    </location>
</feature>
<comment type="caution">
    <text evidence="2">The sequence shown here is derived from an EMBL/GenBank/DDBJ whole genome shotgun (WGS) entry which is preliminary data.</text>
</comment>
<keyword evidence="3" id="KW-1185">Reference proteome</keyword>
<reference evidence="2" key="1">
    <citation type="submission" date="2020-07" db="EMBL/GenBank/DDBJ databases">
        <title>Clarias magur genome sequencing, assembly and annotation.</title>
        <authorList>
            <person name="Kushwaha B."/>
            <person name="Kumar R."/>
            <person name="Das P."/>
            <person name="Joshi C.G."/>
            <person name="Kumar D."/>
            <person name="Nagpure N.S."/>
            <person name="Pandey M."/>
            <person name="Agarwal S."/>
            <person name="Srivastava S."/>
            <person name="Singh M."/>
            <person name="Sahoo L."/>
            <person name="Jayasankar P."/>
            <person name="Meher P.K."/>
            <person name="Koringa P.G."/>
            <person name="Iquebal M.A."/>
            <person name="Das S.P."/>
            <person name="Bit A."/>
            <person name="Patnaik S."/>
            <person name="Patel N."/>
            <person name="Shah T.M."/>
            <person name="Hinsu A."/>
            <person name="Jena J.K."/>
        </authorList>
    </citation>
    <scope>NUCLEOTIDE SEQUENCE</scope>
    <source>
        <strain evidence="2">CIFAMagur01</strain>
        <tissue evidence="2">Testis</tissue>
    </source>
</reference>
<feature type="non-terminal residue" evidence="2">
    <location>
        <position position="61"/>
    </location>
</feature>
<keyword evidence="1" id="KW-0472">Membrane</keyword>
<sequence length="61" mass="6839">LVFYSQDTMAVSPALLCYCIVMIVTMLTLAHGRALPTDSMKTSVKLQVDNIISRIQKHKDE</sequence>